<gene>
    <name evidence="2" type="ORF">BdWA1_002310</name>
</gene>
<dbReference type="Gene3D" id="3.90.190.10">
    <property type="entry name" value="Protein tyrosine phosphatase superfamily"/>
    <property type="match status" value="1"/>
</dbReference>
<accession>A0AAD9UNF3</accession>
<dbReference type="AlphaFoldDB" id="A0AAD9UNF3"/>
<dbReference type="InterPro" id="IPR000340">
    <property type="entry name" value="Dual-sp_phosphatase_cat-dom"/>
</dbReference>
<dbReference type="InterPro" id="IPR020422">
    <property type="entry name" value="TYR_PHOSPHATASE_DUAL_dom"/>
</dbReference>
<name>A0AAD9UNF3_9APIC</name>
<dbReference type="SMART" id="SM00195">
    <property type="entry name" value="DSPc"/>
    <property type="match status" value="1"/>
</dbReference>
<organism evidence="2 3">
    <name type="scientific">Babesia duncani</name>
    <dbReference type="NCBI Taxonomy" id="323732"/>
    <lineage>
        <taxon>Eukaryota</taxon>
        <taxon>Sar</taxon>
        <taxon>Alveolata</taxon>
        <taxon>Apicomplexa</taxon>
        <taxon>Aconoidasida</taxon>
        <taxon>Piroplasmida</taxon>
        <taxon>Babesiidae</taxon>
        <taxon>Babesia</taxon>
    </lineage>
</organism>
<dbReference type="InterPro" id="IPR029021">
    <property type="entry name" value="Prot-tyrosine_phosphatase-like"/>
</dbReference>
<dbReference type="Pfam" id="PF00782">
    <property type="entry name" value="DSPc"/>
    <property type="match status" value="1"/>
</dbReference>
<feature type="domain" description="Tyrosine-protein phosphatase" evidence="1">
    <location>
        <begin position="81"/>
        <end position="226"/>
    </location>
</feature>
<keyword evidence="3" id="KW-1185">Reference proteome</keyword>
<dbReference type="SUPFAM" id="SSF52799">
    <property type="entry name" value="(Phosphotyrosine protein) phosphatases II"/>
    <property type="match status" value="1"/>
</dbReference>
<evidence type="ECO:0000313" key="2">
    <source>
        <dbReference type="EMBL" id="KAK2195717.1"/>
    </source>
</evidence>
<dbReference type="EMBL" id="JALLKP010000003">
    <property type="protein sequence ID" value="KAK2195717.1"/>
    <property type="molecule type" value="Genomic_DNA"/>
</dbReference>
<dbReference type="CDD" id="cd14498">
    <property type="entry name" value="DSP"/>
    <property type="match status" value="1"/>
</dbReference>
<evidence type="ECO:0000313" key="3">
    <source>
        <dbReference type="Proteomes" id="UP001214638"/>
    </source>
</evidence>
<comment type="caution">
    <text evidence="2">The sequence shown here is derived from an EMBL/GenBank/DDBJ whole genome shotgun (WGS) entry which is preliminary data.</text>
</comment>
<evidence type="ECO:0000259" key="1">
    <source>
        <dbReference type="SMART" id="SM00195"/>
    </source>
</evidence>
<dbReference type="GeneID" id="94336608"/>
<dbReference type="Proteomes" id="UP001214638">
    <property type="component" value="Unassembled WGS sequence"/>
</dbReference>
<proteinExistence type="predicted"/>
<protein>
    <submittedName>
        <fullName evidence="2">Bifunctional Protein-tyrosine phosphatase-like/Dual specificity protein phosphatase domain/Dual specificity phosphatase</fullName>
    </submittedName>
</protein>
<dbReference type="RefSeq" id="XP_067802560.1">
    <property type="nucleotide sequence ID" value="XM_067947338.1"/>
</dbReference>
<reference evidence="2" key="1">
    <citation type="journal article" date="2023" name="Nat. Microbiol.">
        <title>Babesia duncani multi-omics identifies virulence factors and drug targets.</title>
        <authorList>
            <person name="Singh P."/>
            <person name="Lonardi S."/>
            <person name="Liang Q."/>
            <person name="Vydyam P."/>
            <person name="Khabirova E."/>
            <person name="Fang T."/>
            <person name="Gihaz S."/>
            <person name="Thekkiniath J."/>
            <person name="Munshi M."/>
            <person name="Abel S."/>
            <person name="Ciampossin L."/>
            <person name="Batugedara G."/>
            <person name="Gupta M."/>
            <person name="Lu X.M."/>
            <person name="Lenz T."/>
            <person name="Chakravarty S."/>
            <person name="Cornillot E."/>
            <person name="Hu Y."/>
            <person name="Ma W."/>
            <person name="Gonzalez L.M."/>
            <person name="Sanchez S."/>
            <person name="Estrada K."/>
            <person name="Sanchez-Flores A."/>
            <person name="Montero E."/>
            <person name="Harb O.S."/>
            <person name="Le Roch K.G."/>
            <person name="Mamoun C.B."/>
        </authorList>
    </citation>
    <scope>NUCLEOTIDE SEQUENCE</scope>
    <source>
        <strain evidence="2">WA1</strain>
    </source>
</reference>
<sequence length="244" mass="28472">MYCPHFWLINEDKLENTGSRSYNPAYLINPIIKEFKLIDDNEMPFMETTTSTKESSIYKNEIHECMIGEEPLPMEPINKFEIYNVYNNRIFISSEMPKLISDIVVHYNITHIINVDGLAYSMNSFCKYSRIQLRTYYLREDDSNNLEDSILDAVYYIEKALEENPKNKILIYSNGHICLSPVFAIAYLIWKLGVPVFTAIHMVKAVNSDAEPNSLFTAVLIMYRRFILTTLRCNPMITMLQNET</sequence>
<dbReference type="KEGG" id="bdw:94336608"/>